<evidence type="ECO:0000313" key="3">
    <source>
        <dbReference type="Proteomes" id="UP001483337"/>
    </source>
</evidence>
<feature type="compositionally biased region" description="Low complexity" evidence="1">
    <location>
        <begin position="97"/>
        <end position="117"/>
    </location>
</feature>
<dbReference type="RefSeq" id="WP_353932188.1">
    <property type="nucleotide sequence ID" value="NZ_CP150886.1"/>
</dbReference>
<proteinExistence type="predicted"/>
<reference evidence="2 3" key="1">
    <citation type="submission" date="2024-04" db="EMBL/GenBank/DDBJ databases">
        <title>Okeanomitos corallinicola gen. &amp; sp. nov. (Nostocales, Cyanobacteria), a new toxic marine heterocyst-forming cyanobacterium from a coral reef.</title>
        <authorList>
            <person name="Li H."/>
            <person name="Li R."/>
            <person name="Kang J."/>
            <person name="Hii K.S."/>
            <person name="Mohamed H.F."/>
            <person name="Xu X."/>
            <person name="Luo Z."/>
        </authorList>
    </citation>
    <scope>NUCLEOTIDE SEQUENCE [LARGE SCALE GENOMIC DNA]</scope>
    <source>
        <strain evidence="2 3">TIOX110</strain>
    </source>
</reference>
<accession>A0ABZ2UWL0</accession>
<dbReference type="Proteomes" id="UP001483337">
    <property type="component" value="Chromosome"/>
</dbReference>
<keyword evidence="3" id="KW-1185">Reference proteome</keyword>
<organism evidence="2 3">
    <name type="scientific">Okeanomitos corallinicola TIOX110</name>
    <dbReference type="NCBI Taxonomy" id="3133117"/>
    <lineage>
        <taxon>Bacteria</taxon>
        <taxon>Bacillati</taxon>
        <taxon>Cyanobacteriota</taxon>
        <taxon>Cyanophyceae</taxon>
        <taxon>Nostocales</taxon>
        <taxon>Aphanizomenonaceae</taxon>
        <taxon>Okeanomitos</taxon>
    </lineage>
</organism>
<dbReference type="EMBL" id="CP150886">
    <property type="protein sequence ID" value="WZB89285.1"/>
    <property type="molecule type" value="Genomic_DNA"/>
</dbReference>
<gene>
    <name evidence="2" type="ORF">WJM97_06275</name>
</gene>
<protein>
    <submittedName>
        <fullName evidence="2">Uncharacterized protein</fullName>
    </submittedName>
</protein>
<sequence>MSPYEENILTFVYILQTQPELLTVEDRTDVLELLATLPDDVEEISNAIALWYETRPQILDAILKVPVEDLDSLRAAGGNRTPITGAESKEMIENSVTQSRQSSQPDTSSSQPKKQSN</sequence>
<feature type="region of interest" description="Disordered" evidence="1">
    <location>
        <begin position="74"/>
        <end position="117"/>
    </location>
</feature>
<name>A0ABZ2UWL0_9CYAN</name>
<evidence type="ECO:0000256" key="1">
    <source>
        <dbReference type="SAM" id="MobiDB-lite"/>
    </source>
</evidence>
<evidence type="ECO:0000313" key="2">
    <source>
        <dbReference type="EMBL" id="WZB89285.1"/>
    </source>
</evidence>